<proteinExistence type="predicted"/>
<protein>
    <submittedName>
        <fullName evidence="1">Uncharacterized protein</fullName>
    </submittedName>
</protein>
<evidence type="ECO:0000313" key="1">
    <source>
        <dbReference type="EMBL" id="CAG7824535.1"/>
    </source>
</evidence>
<keyword evidence="2" id="KW-1185">Reference proteome</keyword>
<dbReference type="AlphaFoldDB" id="A0A8J2PWL3"/>
<reference evidence="1" key="1">
    <citation type="submission" date="2021-06" db="EMBL/GenBank/DDBJ databases">
        <authorList>
            <person name="Hodson N. C."/>
            <person name="Mongue J. A."/>
            <person name="Jaron S. K."/>
        </authorList>
    </citation>
    <scope>NUCLEOTIDE SEQUENCE</scope>
</reference>
<accession>A0A8J2PWL3</accession>
<evidence type="ECO:0000313" key="2">
    <source>
        <dbReference type="Proteomes" id="UP000708208"/>
    </source>
</evidence>
<sequence>MQLTRLDKPKYGGCQWYCAARLANVDASVHTNTIEGRWRLIRNSNWSTLKFAFNSGSHPITTHTLTPGRIPLAAPGSLCCEPATFGAAHSPFSGNGGRIRYTGSALTGGFLKFKMNENLRFSISMESKSESRYGNC</sequence>
<dbReference type="EMBL" id="CAJVCH010533204">
    <property type="protein sequence ID" value="CAG7824535.1"/>
    <property type="molecule type" value="Genomic_DNA"/>
</dbReference>
<gene>
    <name evidence="1" type="ORF">AFUS01_LOCUS34686</name>
</gene>
<organism evidence="1 2">
    <name type="scientific">Allacma fusca</name>
    <dbReference type="NCBI Taxonomy" id="39272"/>
    <lineage>
        <taxon>Eukaryota</taxon>
        <taxon>Metazoa</taxon>
        <taxon>Ecdysozoa</taxon>
        <taxon>Arthropoda</taxon>
        <taxon>Hexapoda</taxon>
        <taxon>Collembola</taxon>
        <taxon>Symphypleona</taxon>
        <taxon>Sminthuridae</taxon>
        <taxon>Allacma</taxon>
    </lineage>
</organism>
<comment type="caution">
    <text evidence="1">The sequence shown here is derived from an EMBL/GenBank/DDBJ whole genome shotgun (WGS) entry which is preliminary data.</text>
</comment>
<dbReference type="Proteomes" id="UP000708208">
    <property type="component" value="Unassembled WGS sequence"/>
</dbReference>
<name>A0A8J2PWL3_9HEXA</name>